<feature type="domain" description="R3H" evidence="3">
    <location>
        <begin position="21"/>
        <end position="86"/>
    </location>
</feature>
<feature type="compositionally biased region" description="Polar residues" evidence="2">
    <location>
        <begin position="276"/>
        <end position="286"/>
    </location>
</feature>
<comment type="caution">
    <text evidence="5">The sequence shown here is derived from an EMBL/GenBank/DDBJ whole genome shotgun (WGS) entry which is preliminary data.</text>
</comment>
<gene>
    <name evidence="5" type="ORF">J5N97_019873</name>
</gene>
<proteinExistence type="predicted"/>
<keyword evidence="6" id="KW-1185">Reference proteome</keyword>
<dbReference type="AlphaFoldDB" id="A0A9D5HCW7"/>
<dbReference type="GO" id="GO:0003676">
    <property type="term" value="F:nucleic acid binding"/>
    <property type="evidence" value="ECO:0007669"/>
    <property type="project" value="UniProtKB-UniRule"/>
</dbReference>
<accession>A0A9D5HCW7</accession>
<evidence type="ECO:0000256" key="2">
    <source>
        <dbReference type="SAM" id="MobiDB-lite"/>
    </source>
</evidence>
<protein>
    <recommendedName>
        <fullName evidence="7">R3H domain-containing protein</fullName>
    </recommendedName>
</protein>
<dbReference type="InterPro" id="IPR051937">
    <property type="entry name" value="R3H_domain_containing"/>
</dbReference>
<dbReference type="EMBL" id="JAGGNH010000005">
    <property type="protein sequence ID" value="KAJ0971914.1"/>
    <property type="molecule type" value="Genomic_DNA"/>
</dbReference>
<dbReference type="SUPFAM" id="SSF82708">
    <property type="entry name" value="R3H domain"/>
    <property type="match status" value="1"/>
</dbReference>
<evidence type="ECO:0000313" key="6">
    <source>
        <dbReference type="Proteomes" id="UP001085076"/>
    </source>
</evidence>
<evidence type="ECO:0000313" key="5">
    <source>
        <dbReference type="EMBL" id="KAJ0971914.1"/>
    </source>
</evidence>
<reference evidence="5" key="2">
    <citation type="journal article" date="2022" name="Hortic Res">
        <title>The genome of Dioscorea zingiberensis sheds light on the biosynthesis, origin and evolution of the medicinally important diosgenin saponins.</title>
        <authorList>
            <person name="Li Y."/>
            <person name="Tan C."/>
            <person name="Li Z."/>
            <person name="Guo J."/>
            <person name="Li S."/>
            <person name="Chen X."/>
            <person name="Wang C."/>
            <person name="Dai X."/>
            <person name="Yang H."/>
            <person name="Song W."/>
            <person name="Hou L."/>
            <person name="Xu J."/>
            <person name="Tong Z."/>
            <person name="Xu A."/>
            <person name="Yuan X."/>
            <person name="Wang W."/>
            <person name="Yang Q."/>
            <person name="Chen L."/>
            <person name="Sun Z."/>
            <person name="Wang K."/>
            <person name="Pan B."/>
            <person name="Chen J."/>
            <person name="Bao Y."/>
            <person name="Liu F."/>
            <person name="Qi X."/>
            <person name="Gang D.R."/>
            <person name="Wen J."/>
            <person name="Li J."/>
        </authorList>
    </citation>
    <scope>NUCLEOTIDE SEQUENCE</scope>
    <source>
        <strain evidence="5">Dzin_1.0</strain>
    </source>
</reference>
<sequence length="329" mass="36113">MAEFAMVEELASLIKDNLISKHLVLSAEEAIIDFLQNDTSSDGVLELQPASPYHRLLLHRLADIFGFAHESVGEGDERHLVLMRCPESSIPSILVSDIVCHYDDQTSTPLHHILRREESSASRSKQTTQPSITFEQREAAYLAARERIFSLHEGDEHEAVIPKSRKVPLVAQRMISHALGQKICTTKSSDQQSSLRKCDETVPADNSRKNTVQLNSTCGASEGTIIQPISNLPPNGMKVNEEEAFKSSPGFSSVDRKVQKRSSSKKSSNGSLVTSGRNQKVATSQNLEREQIGAAKRIFANALGLPSAKGNHAVQLKSNEGKKSISHEP</sequence>
<dbReference type="PANTHER" id="PTHR15672">
    <property type="entry name" value="CAMP-REGULATED PHOSPHOPROTEIN 21 RELATED R3H DOMAIN CONTAINING PROTEIN"/>
    <property type="match status" value="1"/>
</dbReference>
<dbReference type="InterPro" id="IPR036867">
    <property type="entry name" value="R3H_dom_sf"/>
</dbReference>
<dbReference type="InterPro" id="IPR024771">
    <property type="entry name" value="SUZ"/>
</dbReference>
<dbReference type="PANTHER" id="PTHR15672:SF25">
    <property type="entry name" value="OS01G0100600 PROTEIN"/>
    <property type="match status" value="1"/>
</dbReference>
<organism evidence="5 6">
    <name type="scientific">Dioscorea zingiberensis</name>
    <dbReference type="NCBI Taxonomy" id="325984"/>
    <lineage>
        <taxon>Eukaryota</taxon>
        <taxon>Viridiplantae</taxon>
        <taxon>Streptophyta</taxon>
        <taxon>Embryophyta</taxon>
        <taxon>Tracheophyta</taxon>
        <taxon>Spermatophyta</taxon>
        <taxon>Magnoliopsida</taxon>
        <taxon>Liliopsida</taxon>
        <taxon>Dioscoreales</taxon>
        <taxon>Dioscoreaceae</taxon>
        <taxon>Dioscorea</taxon>
    </lineage>
</organism>
<dbReference type="CDD" id="cd02642">
    <property type="entry name" value="R3H_encore_like"/>
    <property type="match status" value="1"/>
</dbReference>
<dbReference type="Gene3D" id="3.30.1370.50">
    <property type="entry name" value="R3H-like domain"/>
    <property type="match status" value="1"/>
</dbReference>
<dbReference type="PROSITE" id="PS51673">
    <property type="entry name" value="SUZ"/>
    <property type="match status" value="1"/>
</dbReference>
<dbReference type="Proteomes" id="UP001085076">
    <property type="component" value="Miscellaneous, Linkage group lg05"/>
</dbReference>
<feature type="compositionally biased region" description="Low complexity" evidence="2">
    <location>
        <begin position="265"/>
        <end position="275"/>
    </location>
</feature>
<feature type="region of interest" description="Disordered" evidence="2">
    <location>
        <begin position="306"/>
        <end position="329"/>
    </location>
</feature>
<evidence type="ECO:0000259" key="4">
    <source>
        <dbReference type="PROSITE" id="PS51673"/>
    </source>
</evidence>
<evidence type="ECO:0008006" key="7">
    <source>
        <dbReference type="Google" id="ProtNLM"/>
    </source>
</evidence>
<dbReference type="SMART" id="SM00393">
    <property type="entry name" value="R3H"/>
    <property type="match status" value="1"/>
</dbReference>
<dbReference type="OrthoDB" id="278430at2759"/>
<dbReference type="InterPro" id="IPR001374">
    <property type="entry name" value="R3H_dom"/>
</dbReference>
<keyword evidence="1" id="KW-0597">Phosphoprotein</keyword>
<feature type="region of interest" description="Disordered" evidence="2">
    <location>
        <begin position="244"/>
        <end position="288"/>
    </location>
</feature>
<evidence type="ECO:0000256" key="1">
    <source>
        <dbReference type="ARBA" id="ARBA00022553"/>
    </source>
</evidence>
<dbReference type="Pfam" id="PF12752">
    <property type="entry name" value="SUZ"/>
    <property type="match status" value="1"/>
</dbReference>
<dbReference type="PROSITE" id="PS51061">
    <property type="entry name" value="R3H"/>
    <property type="match status" value="1"/>
</dbReference>
<reference evidence="5" key="1">
    <citation type="submission" date="2021-03" db="EMBL/GenBank/DDBJ databases">
        <authorList>
            <person name="Li Z."/>
            <person name="Yang C."/>
        </authorList>
    </citation>
    <scope>NUCLEOTIDE SEQUENCE</scope>
    <source>
        <strain evidence="5">Dzin_1.0</strain>
        <tissue evidence="5">Leaf</tissue>
    </source>
</reference>
<name>A0A9D5HCW7_9LILI</name>
<evidence type="ECO:0000259" key="3">
    <source>
        <dbReference type="PROSITE" id="PS51061"/>
    </source>
</evidence>
<feature type="compositionally biased region" description="Basic and acidic residues" evidence="2">
    <location>
        <begin position="319"/>
        <end position="329"/>
    </location>
</feature>
<dbReference type="Pfam" id="PF01424">
    <property type="entry name" value="R3H"/>
    <property type="match status" value="1"/>
</dbReference>
<feature type="domain" description="SUZ" evidence="4">
    <location>
        <begin position="89"/>
        <end position="153"/>
    </location>
</feature>